<accession>A0A1D6GWP3</accession>
<proteinExistence type="predicted"/>
<protein>
    <submittedName>
        <fullName evidence="1">14-alpha-glucan-branching enzyme 2-2 chloroplastic/amyloplastic</fullName>
    </submittedName>
</protein>
<dbReference type="AlphaFoldDB" id="A0A1D6GWP3"/>
<organism evidence="1">
    <name type="scientific">Zea mays</name>
    <name type="common">Maize</name>
    <dbReference type="NCBI Taxonomy" id="4577"/>
    <lineage>
        <taxon>Eukaryota</taxon>
        <taxon>Viridiplantae</taxon>
        <taxon>Streptophyta</taxon>
        <taxon>Embryophyta</taxon>
        <taxon>Tracheophyta</taxon>
        <taxon>Spermatophyta</taxon>
        <taxon>Magnoliopsida</taxon>
        <taxon>Liliopsida</taxon>
        <taxon>Poales</taxon>
        <taxon>Poaceae</taxon>
        <taxon>PACMAD clade</taxon>
        <taxon>Panicoideae</taxon>
        <taxon>Andropogonodae</taxon>
        <taxon>Andropogoneae</taxon>
        <taxon>Tripsacinae</taxon>
        <taxon>Zea</taxon>
    </lineage>
</organism>
<reference evidence="1" key="1">
    <citation type="submission" date="2015-12" db="EMBL/GenBank/DDBJ databases">
        <title>Update maize B73 reference genome by single molecule sequencing technologies.</title>
        <authorList>
            <consortium name="Maize Genome Sequencing Project"/>
            <person name="Ware D."/>
        </authorList>
    </citation>
    <scope>NUCLEOTIDE SEQUENCE</scope>
    <source>
        <tissue evidence="1">Seedling</tissue>
    </source>
</reference>
<evidence type="ECO:0000313" key="1">
    <source>
        <dbReference type="EMBL" id="AQK67308.1"/>
    </source>
</evidence>
<name>A0A1D6GWP3_MAIZE</name>
<sequence>MLWSSVDMEELATTWITSRRLKGCQGCPKRTSTTGRTRSKSFLRPAPVWLITV</sequence>
<dbReference type="EMBL" id="CM000781">
    <property type="protein sequence ID" value="AQK67308.1"/>
    <property type="molecule type" value="Genomic_DNA"/>
</dbReference>
<gene>
    <name evidence="1" type="ORF">ZEAMMB73_Zm00001d014844</name>
</gene>